<accession>F7ZHQ7</accession>
<dbReference type="eggNOG" id="COG1846">
    <property type="taxonomic scope" value="Bacteria"/>
</dbReference>
<dbReference type="InterPro" id="IPR036388">
    <property type="entry name" value="WH-like_DNA-bd_sf"/>
</dbReference>
<evidence type="ECO:0000313" key="2">
    <source>
        <dbReference type="Proteomes" id="UP000001353"/>
    </source>
</evidence>
<dbReference type="KEGG" id="rli:RLO149_c016750"/>
<reference evidence="1 2" key="1">
    <citation type="journal article" date="2011" name="BMC Genomics">
        <title>Comparative genome analysis and genome-guided physiological analysis of Roseobacter litoralis.</title>
        <authorList>
            <person name="Kalhoefer D."/>
            <person name="Thole S."/>
            <person name="Voget S."/>
            <person name="Lehmann R."/>
            <person name="Liesegang H."/>
            <person name="Wollher A."/>
            <person name="Daniel R."/>
            <person name="Simon M."/>
            <person name="Brinkhoff T."/>
        </authorList>
    </citation>
    <scope>NUCLEOTIDE SEQUENCE [LARGE SCALE GENOMIC DNA]</scope>
    <source>
        <strain evidence="2">ATCC 49566 / DSM 6996 / JCM 21268 / NBRC 15278 / OCh 149</strain>
    </source>
</reference>
<name>F7ZHQ7_ROSLO</name>
<dbReference type="STRING" id="391595.RLO149_c016750"/>
<evidence type="ECO:0000313" key="1">
    <source>
        <dbReference type="EMBL" id="AEI93667.1"/>
    </source>
</evidence>
<keyword evidence="2" id="KW-1185">Reference proteome</keyword>
<proteinExistence type="predicted"/>
<evidence type="ECO:0008006" key="3">
    <source>
        <dbReference type="Google" id="ProtNLM"/>
    </source>
</evidence>
<sequence length="150" mass="16846">MDKDEQLYRLIWLSRPLMQAAEAVVERGLDGTGLTVRTRAILEILSTHGEATVPDIARALEINRQYVQLMVNETLAEKLTIKQANPRHKTSTKIALTQKGRALIEKVVCNEMELVRAMAEHLKSTDIETALVVTSTLIERLKSNTGEPRK</sequence>
<dbReference type="AlphaFoldDB" id="F7ZHQ7"/>
<dbReference type="OrthoDB" id="5511415at2"/>
<protein>
    <recommendedName>
        <fullName evidence="3">HTH-type transcriptional regulator, MarR family</fullName>
    </recommendedName>
</protein>
<dbReference type="InterPro" id="IPR036390">
    <property type="entry name" value="WH_DNA-bd_sf"/>
</dbReference>
<dbReference type="RefSeq" id="WP_013961600.1">
    <property type="nucleotide sequence ID" value="NC_015730.1"/>
</dbReference>
<dbReference type="Proteomes" id="UP000001353">
    <property type="component" value="Chromosome"/>
</dbReference>
<gene>
    <name evidence="1" type="ordered locus">RLO149_c016750</name>
</gene>
<dbReference type="SUPFAM" id="SSF46785">
    <property type="entry name" value="Winged helix' DNA-binding domain"/>
    <property type="match status" value="1"/>
</dbReference>
<dbReference type="HOGENOM" id="CLU_083287_5_2_5"/>
<dbReference type="EMBL" id="CP002623">
    <property type="protein sequence ID" value="AEI93667.1"/>
    <property type="molecule type" value="Genomic_DNA"/>
</dbReference>
<dbReference type="Gene3D" id="1.10.10.10">
    <property type="entry name" value="Winged helix-like DNA-binding domain superfamily/Winged helix DNA-binding domain"/>
    <property type="match status" value="1"/>
</dbReference>
<organism evidence="1 2">
    <name type="scientific">Roseobacter litoralis (strain ATCC 49566 / DSM 6996 / JCM 21268 / NBRC 15278 / OCh 149)</name>
    <dbReference type="NCBI Taxonomy" id="391595"/>
    <lineage>
        <taxon>Bacteria</taxon>
        <taxon>Pseudomonadati</taxon>
        <taxon>Pseudomonadota</taxon>
        <taxon>Alphaproteobacteria</taxon>
        <taxon>Rhodobacterales</taxon>
        <taxon>Roseobacteraceae</taxon>
        <taxon>Roseobacter</taxon>
    </lineage>
</organism>